<dbReference type="OMA" id="YLPNCEL"/>
<evidence type="ECO:0000256" key="8">
    <source>
        <dbReference type="SAM" id="Phobius"/>
    </source>
</evidence>
<dbReference type="Proteomes" id="UP001165740">
    <property type="component" value="Chromosome 3"/>
</dbReference>
<reference evidence="10" key="1">
    <citation type="submission" date="2025-08" db="UniProtKB">
        <authorList>
            <consortium name="RefSeq"/>
        </authorList>
    </citation>
    <scope>IDENTIFICATION</scope>
</reference>
<gene>
    <name evidence="10" type="primary">LOC106051259</name>
</gene>
<evidence type="ECO:0000256" key="3">
    <source>
        <dbReference type="ARBA" id="ARBA00022692"/>
    </source>
</evidence>
<keyword evidence="5 8" id="KW-1133">Transmembrane helix</keyword>
<feature type="transmembrane region" description="Helical" evidence="8">
    <location>
        <begin position="178"/>
        <end position="197"/>
    </location>
</feature>
<evidence type="ECO:0000256" key="6">
    <source>
        <dbReference type="ARBA" id="ARBA00023098"/>
    </source>
</evidence>
<keyword evidence="9" id="KW-1185">Reference proteome</keyword>
<dbReference type="GO" id="GO:0006629">
    <property type="term" value="P:lipid metabolic process"/>
    <property type="evidence" value="ECO:0007669"/>
    <property type="project" value="UniProtKB-KW"/>
</dbReference>
<evidence type="ECO:0000256" key="2">
    <source>
        <dbReference type="ARBA" id="ARBA00022064"/>
    </source>
</evidence>
<keyword evidence="3 8" id="KW-0812">Transmembrane</keyword>
<dbReference type="PANTHER" id="PTHR21212:SF0">
    <property type="entry name" value="SEIPIN"/>
    <property type="match status" value="1"/>
</dbReference>
<feature type="transmembrane region" description="Helical" evidence="8">
    <location>
        <begin position="256"/>
        <end position="279"/>
    </location>
</feature>
<dbReference type="GeneID" id="106051259"/>
<keyword evidence="4" id="KW-0256">Endoplasmic reticulum</keyword>
<dbReference type="GO" id="GO:0140042">
    <property type="term" value="P:lipid droplet formation"/>
    <property type="evidence" value="ECO:0007669"/>
    <property type="project" value="UniProtKB-ARBA"/>
</dbReference>
<proteinExistence type="predicted"/>
<sequence>MVLQNSLVVHSKAHILKIFELLYQILTWPFKTAVVICGFILNFFLDQAKSIFLKLFFLFLILVVLSSAAVLLYATFYNFYIPTAEIKRPVHLTYNVCSSGVGVCSFPSANVTFWNDEGTIQEVLTVGQAYMVDVELELPDSSANRNLGMFQVSVKMYDRTGQVSLTTQRTAMVRYRSIVLRMLDLLLWIPFYFVGISEQKHSIMINMFTHYVDDYYHPSVGATVEVQSHKIEIYTATVTFSAKFSGLKYLLYHWPLLSGLCAFSVNVLILALGLAVAAYQRTETLQKITAAVQITEKAEVTAKDDQKTFASSSTMTEDKNISQTSKIEIKAEDDILPLIQEPVDFDFAVENTDTEVVNELRQRSIQH</sequence>
<evidence type="ECO:0000256" key="7">
    <source>
        <dbReference type="ARBA" id="ARBA00023136"/>
    </source>
</evidence>
<organism evidence="9 10">
    <name type="scientific">Biomphalaria glabrata</name>
    <name type="common">Bloodfluke planorb</name>
    <name type="synonym">Freshwater snail</name>
    <dbReference type="NCBI Taxonomy" id="6526"/>
    <lineage>
        <taxon>Eukaryota</taxon>
        <taxon>Metazoa</taxon>
        <taxon>Spiralia</taxon>
        <taxon>Lophotrochozoa</taxon>
        <taxon>Mollusca</taxon>
        <taxon>Gastropoda</taxon>
        <taxon>Heterobranchia</taxon>
        <taxon>Euthyneura</taxon>
        <taxon>Panpulmonata</taxon>
        <taxon>Hygrophila</taxon>
        <taxon>Lymnaeoidea</taxon>
        <taxon>Planorbidae</taxon>
        <taxon>Biomphalaria</taxon>
    </lineage>
</organism>
<evidence type="ECO:0000256" key="1">
    <source>
        <dbReference type="ARBA" id="ARBA00004477"/>
    </source>
</evidence>
<comment type="subcellular location">
    <subcellularLocation>
        <location evidence="1">Endoplasmic reticulum membrane</location>
        <topology evidence="1">Multi-pass membrane protein</topology>
    </subcellularLocation>
</comment>
<dbReference type="PANTHER" id="PTHR21212">
    <property type="entry name" value="BERNARDINELLI-SEIP CONGENITAL LIPODYSTROPHY 2 HOMOLOG BSCL2 PROTEIN"/>
    <property type="match status" value="1"/>
</dbReference>
<dbReference type="RefSeq" id="XP_055879006.1">
    <property type="nucleotide sequence ID" value="XM_056023031.1"/>
</dbReference>
<name>A0A9W2ZVD1_BIOGL</name>
<evidence type="ECO:0000256" key="4">
    <source>
        <dbReference type="ARBA" id="ARBA00022824"/>
    </source>
</evidence>
<feature type="transmembrane region" description="Helical" evidence="8">
    <location>
        <begin position="21"/>
        <end position="45"/>
    </location>
</feature>
<dbReference type="CDD" id="cd23995">
    <property type="entry name" value="Seipin_BSCL2_like"/>
    <property type="match status" value="1"/>
</dbReference>
<dbReference type="InterPro" id="IPR009617">
    <property type="entry name" value="Seipin"/>
</dbReference>
<keyword evidence="6" id="KW-0443">Lipid metabolism</keyword>
<evidence type="ECO:0000313" key="10">
    <source>
        <dbReference type="RefSeq" id="XP_055879006.1"/>
    </source>
</evidence>
<evidence type="ECO:0000313" key="9">
    <source>
        <dbReference type="Proteomes" id="UP001165740"/>
    </source>
</evidence>
<dbReference type="OrthoDB" id="3990054at2759"/>
<dbReference type="GO" id="GO:0005789">
    <property type="term" value="C:endoplasmic reticulum membrane"/>
    <property type="evidence" value="ECO:0007669"/>
    <property type="project" value="UniProtKB-SubCell"/>
</dbReference>
<keyword evidence="7 8" id="KW-0472">Membrane</keyword>
<evidence type="ECO:0000256" key="5">
    <source>
        <dbReference type="ARBA" id="ARBA00022989"/>
    </source>
</evidence>
<dbReference type="AlphaFoldDB" id="A0A9W2ZVD1"/>
<protein>
    <recommendedName>
        <fullName evidence="2">Seipin</fullName>
    </recommendedName>
</protein>
<dbReference type="Pfam" id="PF06775">
    <property type="entry name" value="Seipin"/>
    <property type="match status" value="1"/>
</dbReference>
<feature type="transmembrane region" description="Helical" evidence="8">
    <location>
        <begin position="51"/>
        <end position="80"/>
    </location>
</feature>
<accession>A0A9W2ZVD1</accession>